<evidence type="ECO:0000313" key="4">
    <source>
        <dbReference type="EMBL" id="KAF3948366.1"/>
    </source>
</evidence>
<dbReference type="PANTHER" id="PTHR48046">
    <property type="entry name" value="UDP-GLYCOSYLTRANSFERASE 72E1"/>
    <property type="match status" value="1"/>
</dbReference>
<dbReference type="GO" id="GO:0008194">
    <property type="term" value="F:UDP-glycosyltransferase activity"/>
    <property type="evidence" value="ECO:0007669"/>
    <property type="project" value="InterPro"/>
</dbReference>
<dbReference type="EMBL" id="JRKL02006901">
    <property type="protein sequence ID" value="KAF3948366.1"/>
    <property type="molecule type" value="Genomic_DNA"/>
</dbReference>
<dbReference type="CDD" id="cd03784">
    <property type="entry name" value="GT1_Gtf-like"/>
    <property type="match status" value="1"/>
</dbReference>
<dbReference type="SUPFAM" id="SSF53756">
    <property type="entry name" value="UDP-Glycosyltransferase/glycogen phosphorylase"/>
    <property type="match status" value="1"/>
</dbReference>
<protein>
    <recommendedName>
        <fullName evidence="6">Glycosyltransferase</fullName>
    </recommendedName>
</protein>
<accession>A0A8J4QCY7</accession>
<dbReference type="PANTHER" id="PTHR48046:SF1">
    <property type="entry name" value="GLYCOSYLTRANSFERASE-RELATED"/>
    <property type="match status" value="1"/>
</dbReference>
<evidence type="ECO:0000256" key="1">
    <source>
        <dbReference type="ARBA" id="ARBA00009995"/>
    </source>
</evidence>
<evidence type="ECO:0000313" key="5">
    <source>
        <dbReference type="Proteomes" id="UP000737018"/>
    </source>
</evidence>
<keyword evidence="2" id="KW-0328">Glycosyltransferase</keyword>
<dbReference type="FunFam" id="3.40.50.2000:FF:000056">
    <property type="entry name" value="Glycosyltransferase"/>
    <property type="match status" value="1"/>
</dbReference>
<dbReference type="InterPro" id="IPR002213">
    <property type="entry name" value="UDP_glucos_trans"/>
</dbReference>
<name>A0A8J4QCY7_9ROSI</name>
<evidence type="ECO:0000256" key="2">
    <source>
        <dbReference type="ARBA" id="ARBA00022676"/>
    </source>
</evidence>
<comment type="caution">
    <text evidence="4">The sequence shown here is derived from an EMBL/GenBank/DDBJ whole genome shotgun (WGS) entry which is preliminary data.</text>
</comment>
<keyword evidence="3" id="KW-0808">Transferase</keyword>
<dbReference type="Pfam" id="PF00201">
    <property type="entry name" value="UDPGT"/>
    <property type="match status" value="1"/>
</dbReference>
<reference evidence="4" key="1">
    <citation type="submission" date="2020-03" db="EMBL/GenBank/DDBJ databases">
        <title>Castanea mollissima Vanexum genome sequencing.</title>
        <authorList>
            <person name="Staton M."/>
        </authorList>
    </citation>
    <scope>NUCLEOTIDE SEQUENCE</scope>
    <source>
        <tissue evidence="4">Leaf</tissue>
    </source>
</reference>
<keyword evidence="5" id="KW-1185">Reference proteome</keyword>
<dbReference type="AlphaFoldDB" id="A0A8J4QCY7"/>
<evidence type="ECO:0008006" key="6">
    <source>
        <dbReference type="Google" id="ProtNLM"/>
    </source>
</evidence>
<dbReference type="Gene3D" id="3.40.50.2000">
    <property type="entry name" value="Glycogen Phosphorylase B"/>
    <property type="match status" value="2"/>
</dbReference>
<dbReference type="Proteomes" id="UP000737018">
    <property type="component" value="Unassembled WGS sequence"/>
</dbReference>
<gene>
    <name evidence="4" type="ORF">CMV_025624</name>
</gene>
<dbReference type="OrthoDB" id="5835829at2759"/>
<evidence type="ECO:0000256" key="3">
    <source>
        <dbReference type="ARBA" id="ARBA00022679"/>
    </source>
</evidence>
<proteinExistence type="inferred from homology"/>
<sequence length="469" mass="52170">MATSNPQTHVVIVSSPQVGHIVCNLELGNRLVVDHNVHVTFFVVAESKASTGESETIQSARAQKLLNIIELPPVDISSKVEPNSPIFTTLTTIMRETNPLLRSAISALKPRPTALFVDIFGTAALEVAEEFHMLKYVFVTTALPLALAVYINILDKEVEGEYVDQKEPLRLPGCMPVRPDDVVDPLMNRTKHEYRVFLQVGLEIRRSDGLMVNMWEDLDTKTLKAMREEECYGSLPVYAVGPLFRPVEQSDLKSGLLDWLDEQPVESVIYVSFGVTGKLSAQQITELAWGLELSQQRFMLVLRSNNKDKGINLLDYLPDGFLERTHNLGQVVTADWVPQSAILSHGSVGGFLSHFGWNSVVESIISGVPMIAWPLYAEHKMNAALLAEELRVAVRPKIAPTKGVVGREEIEMMIRKVMEDHEEGKAMRARIKELKNSGEKAWAKGGSSFNALSQIAKQCEMNLQSQEGK</sequence>
<organism evidence="4 5">
    <name type="scientific">Castanea mollissima</name>
    <name type="common">Chinese chestnut</name>
    <dbReference type="NCBI Taxonomy" id="60419"/>
    <lineage>
        <taxon>Eukaryota</taxon>
        <taxon>Viridiplantae</taxon>
        <taxon>Streptophyta</taxon>
        <taxon>Embryophyta</taxon>
        <taxon>Tracheophyta</taxon>
        <taxon>Spermatophyta</taxon>
        <taxon>Magnoliopsida</taxon>
        <taxon>eudicotyledons</taxon>
        <taxon>Gunneridae</taxon>
        <taxon>Pentapetalae</taxon>
        <taxon>rosids</taxon>
        <taxon>fabids</taxon>
        <taxon>Fagales</taxon>
        <taxon>Fagaceae</taxon>
        <taxon>Castanea</taxon>
    </lineage>
</organism>
<comment type="similarity">
    <text evidence="1">Belongs to the UDP-glycosyltransferase family.</text>
</comment>